<dbReference type="EMBL" id="JAGDQJ010000019">
    <property type="protein sequence ID" value="MBO1626859.1"/>
    <property type="molecule type" value="Genomic_DNA"/>
</dbReference>
<accession>A0ABS3P0Y8</accession>
<sequence length="173" mass="19390">MEIRLLTKEDAKIYLKVCMEGLTQNPEAFSSSYEDVLKHQDPVAAMAKRLANPDKYTIGAFKDNELIGIATLETKPFIKQEHKAKIGSVYVSPKARGLGAGRALIKAIIENAHKLHVEQLMLDVVAGNAAAKKLYESLDFQTYGVQERSLKHNGQYWDEEHMVLFLTNESNAK</sequence>
<protein>
    <submittedName>
        <fullName evidence="2">GNAT family N-acetyltransferase</fullName>
    </submittedName>
</protein>
<evidence type="ECO:0000313" key="2">
    <source>
        <dbReference type="EMBL" id="MBO1626859.1"/>
    </source>
</evidence>
<dbReference type="Gene3D" id="3.40.630.30">
    <property type="match status" value="1"/>
</dbReference>
<feature type="domain" description="N-acetyltransferase" evidence="1">
    <location>
        <begin position="1"/>
        <end position="169"/>
    </location>
</feature>
<gene>
    <name evidence="2" type="ORF">J4P90_16795</name>
</gene>
<dbReference type="InterPro" id="IPR016181">
    <property type="entry name" value="Acyl_CoA_acyltransferase"/>
</dbReference>
<comment type="caution">
    <text evidence="2">The sequence shown here is derived from an EMBL/GenBank/DDBJ whole genome shotgun (WGS) entry which is preliminary data.</text>
</comment>
<dbReference type="Proteomes" id="UP000677611">
    <property type="component" value="Unassembled WGS sequence"/>
</dbReference>
<dbReference type="CDD" id="cd04301">
    <property type="entry name" value="NAT_SF"/>
    <property type="match status" value="1"/>
</dbReference>
<dbReference type="PROSITE" id="PS51186">
    <property type="entry name" value="GNAT"/>
    <property type="match status" value="1"/>
</dbReference>
<dbReference type="PANTHER" id="PTHR43072:SF60">
    <property type="entry name" value="L-2,4-DIAMINOBUTYRIC ACID ACETYLTRANSFERASE"/>
    <property type="match status" value="1"/>
</dbReference>
<dbReference type="Pfam" id="PF00583">
    <property type="entry name" value="Acetyltransf_1"/>
    <property type="match status" value="1"/>
</dbReference>
<organism evidence="2 3">
    <name type="scientific">Bacillus arachidis</name>
    <dbReference type="NCBI Taxonomy" id="2819290"/>
    <lineage>
        <taxon>Bacteria</taxon>
        <taxon>Bacillati</taxon>
        <taxon>Bacillota</taxon>
        <taxon>Bacilli</taxon>
        <taxon>Bacillales</taxon>
        <taxon>Bacillaceae</taxon>
        <taxon>Bacillus</taxon>
    </lineage>
</organism>
<reference evidence="2 3" key="1">
    <citation type="submission" date="2021-03" db="EMBL/GenBank/DDBJ databases">
        <title>Identification of novel Bacillus strains.</title>
        <authorList>
            <person name="Xiao Z."/>
            <person name="Li Y."/>
            <person name="Shen J."/>
        </authorList>
    </citation>
    <scope>NUCLEOTIDE SEQUENCE [LARGE SCALE GENOMIC DNA]</scope>
    <source>
        <strain evidence="2 3">SY8</strain>
    </source>
</reference>
<keyword evidence="3" id="KW-1185">Reference proteome</keyword>
<evidence type="ECO:0000259" key="1">
    <source>
        <dbReference type="PROSITE" id="PS51186"/>
    </source>
</evidence>
<dbReference type="RefSeq" id="WP_208018387.1">
    <property type="nucleotide sequence ID" value="NZ_JAGDQJ010000019.1"/>
</dbReference>
<dbReference type="SUPFAM" id="SSF55729">
    <property type="entry name" value="Acyl-CoA N-acyltransferases (Nat)"/>
    <property type="match status" value="1"/>
</dbReference>
<name>A0ABS3P0Y8_9BACI</name>
<evidence type="ECO:0000313" key="3">
    <source>
        <dbReference type="Proteomes" id="UP000677611"/>
    </source>
</evidence>
<dbReference type="InterPro" id="IPR000182">
    <property type="entry name" value="GNAT_dom"/>
</dbReference>
<proteinExistence type="predicted"/>
<dbReference type="PANTHER" id="PTHR43072">
    <property type="entry name" value="N-ACETYLTRANSFERASE"/>
    <property type="match status" value="1"/>
</dbReference>